<dbReference type="Gene3D" id="1.10.510.10">
    <property type="entry name" value="Transferase(Phosphotransferase) domain 1"/>
    <property type="match status" value="1"/>
</dbReference>
<evidence type="ECO:0000256" key="4">
    <source>
        <dbReference type="ARBA" id="ARBA00022729"/>
    </source>
</evidence>
<evidence type="ECO:0000256" key="5">
    <source>
        <dbReference type="ARBA" id="ARBA00022737"/>
    </source>
</evidence>
<evidence type="ECO:0000256" key="10">
    <source>
        <dbReference type="SAM" id="Phobius"/>
    </source>
</evidence>
<gene>
    <name evidence="12" type="ORF">CEY00_Acc12823</name>
</gene>
<comment type="subcellular location">
    <subcellularLocation>
        <location evidence="1">Membrane</location>
    </subcellularLocation>
</comment>
<dbReference type="InParanoid" id="A0A2R6R0J0"/>
<feature type="region of interest" description="Disordered" evidence="9">
    <location>
        <begin position="83"/>
        <end position="112"/>
    </location>
</feature>
<evidence type="ECO:0000256" key="6">
    <source>
        <dbReference type="ARBA" id="ARBA00022989"/>
    </source>
</evidence>
<keyword evidence="12" id="KW-0418">Kinase</keyword>
<dbReference type="Pfam" id="PF00069">
    <property type="entry name" value="Pkinase"/>
    <property type="match status" value="1"/>
</dbReference>
<feature type="transmembrane region" description="Helical" evidence="10">
    <location>
        <begin position="307"/>
        <end position="330"/>
    </location>
</feature>
<dbReference type="PANTHER" id="PTHR48007:SF38">
    <property type="entry name" value="LEUCINE-RICH REPEAT PROTEIN KINASE FAMILY PROTEIN"/>
    <property type="match status" value="1"/>
</dbReference>
<dbReference type="AlphaFoldDB" id="A0A2R6R0J0"/>
<evidence type="ECO:0000256" key="1">
    <source>
        <dbReference type="ARBA" id="ARBA00004370"/>
    </source>
</evidence>
<keyword evidence="13" id="KW-1185">Reference proteome</keyword>
<dbReference type="InterPro" id="IPR011009">
    <property type="entry name" value="Kinase-like_dom_sf"/>
</dbReference>
<reference evidence="12 13" key="1">
    <citation type="submission" date="2017-07" db="EMBL/GenBank/DDBJ databases">
        <title>An improved, manually edited Actinidia chinensis var. chinensis (kiwifruit) genome highlights the challenges associated with draft genomes and gene prediction in plants.</title>
        <authorList>
            <person name="Pilkington S."/>
            <person name="Crowhurst R."/>
            <person name="Hilario E."/>
            <person name="Nardozza S."/>
            <person name="Fraser L."/>
            <person name="Peng Y."/>
            <person name="Gunaseelan K."/>
            <person name="Simpson R."/>
            <person name="Tahir J."/>
            <person name="Deroles S."/>
            <person name="Templeton K."/>
            <person name="Luo Z."/>
            <person name="Davy M."/>
            <person name="Cheng C."/>
            <person name="Mcneilage M."/>
            <person name="Scaglione D."/>
            <person name="Liu Y."/>
            <person name="Zhang Q."/>
            <person name="Datson P."/>
            <person name="De Silva N."/>
            <person name="Gardiner S."/>
            <person name="Bassett H."/>
            <person name="Chagne D."/>
            <person name="Mccallum J."/>
            <person name="Dzierzon H."/>
            <person name="Deng C."/>
            <person name="Wang Y.-Y."/>
            <person name="Barron N."/>
            <person name="Manako K."/>
            <person name="Bowen J."/>
            <person name="Foster T."/>
            <person name="Erridge Z."/>
            <person name="Tiffin H."/>
            <person name="Waite C."/>
            <person name="Davies K."/>
            <person name="Grierson E."/>
            <person name="Laing W."/>
            <person name="Kirk R."/>
            <person name="Chen X."/>
            <person name="Wood M."/>
            <person name="Montefiori M."/>
            <person name="Brummell D."/>
            <person name="Schwinn K."/>
            <person name="Catanach A."/>
            <person name="Fullerton C."/>
            <person name="Li D."/>
            <person name="Meiyalaghan S."/>
            <person name="Nieuwenhuizen N."/>
            <person name="Read N."/>
            <person name="Prakash R."/>
            <person name="Hunter D."/>
            <person name="Zhang H."/>
            <person name="Mckenzie M."/>
            <person name="Knabel M."/>
            <person name="Harris A."/>
            <person name="Allan A."/>
            <person name="Chen A."/>
            <person name="Janssen B."/>
            <person name="Plunkett B."/>
            <person name="Dwamena C."/>
            <person name="Voogd C."/>
            <person name="Leif D."/>
            <person name="Lafferty D."/>
            <person name="Souleyre E."/>
            <person name="Varkonyi-Gasic E."/>
            <person name="Gambi F."/>
            <person name="Hanley J."/>
            <person name="Yao J.-L."/>
            <person name="Cheung J."/>
            <person name="David K."/>
            <person name="Warren B."/>
            <person name="Marsh K."/>
            <person name="Snowden K."/>
            <person name="Lin-Wang K."/>
            <person name="Brian L."/>
            <person name="Martinez-Sanchez M."/>
            <person name="Wang M."/>
            <person name="Ileperuma N."/>
            <person name="Macnee N."/>
            <person name="Campin R."/>
            <person name="Mcatee P."/>
            <person name="Drummond R."/>
            <person name="Espley R."/>
            <person name="Ireland H."/>
            <person name="Wu R."/>
            <person name="Atkinson R."/>
            <person name="Karunairetnam S."/>
            <person name="Bulley S."/>
            <person name="Chunkath S."/>
            <person name="Hanley Z."/>
            <person name="Storey R."/>
            <person name="Thrimawithana A."/>
            <person name="Thomson S."/>
            <person name="David C."/>
            <person name="Testolin R."/>
        </authorList>
    </citation>
    <scope>NUCLEOTIDE SEQUENCE [LARGE SCALE GENOMIC DNA]</scope>
    <source>
        <strain evidence="13">cv. Red5</strain>
        <tissue evidence="12">Young leaf</tissue>
    </source>
</reference>
<reference evidence="13" key="2">
    <citation type="journal article" date="2018" name="BMC Genomics">
        <title>A manually annotated Actinidia chinensis var. chinensis (kiwifruit) genome highlights the challenges associated with draft genomes and gene prediction in plants.</title>
        <authorList>
            <person name="Pilkington S.M."/>
            <person name="Crowhurst R."/>
            <person name="Hilario E."/>
            <person name="Nardozza S."/>
            <person name="Fraser L."/>
            <person name="Peng Y."/>
            <person name="Gunaseelan K."/>
            <person name="Simpson R."/>
            <person name="Tahir J."/>
            <person name="Deroles S.C."/>
            <person name="Templeton K."/>
            <person name="Luo Z."/>
            <person name="Davy M."/>
            <person name="Cheng C."/>
            <person name="McNeilage M."/>
            <person name="Scaglione D."/>
            <person name="Liu Y."/>
            <person name="Zhang Q."/>
            <person name="Datson P."/>
            <person name="De Silva N."/>
            <person name="Gardiner S.E."/>
            <person name="Bassett H."/>
            <person name="Chagne D."/>
            <person name="McCallum J."/>
            <person name="Dzierzon H."/>
            <person name="Deng C."/>
            <person name="Wang Y.Y."/>
            <person name="Barron L."/>
            <person name="Manako K."/>
            <person name="Bowen J."/>
            <person name="Foster T.M."/>
            <person name="Erridge Z.A."/>
            <person name="Tiffin H."/>
            <person name="Waite C.N."/>
            <person name="Davies K.M."/>
            <person name="Grierson E.P."/>
            <person name="Laing W.A."/>
            <person name="Kirk R."/>
            <person name="Chen X."/>
            <person name="Wood M."/>
            <person name="Montefiori M."/>
            <person name="Brummell D.A."/>
            <person name="Schwinn K.E."/>
            <person name="Catanach A."/>
            <person name="Fullerton C."/>
            <person name="Li D."/>
            <person name="Meiyalaghan S."/>
            <person name="Nieuwenhuizen N."/>
            <person name="Read N."/>
            <person name="Prakash R."/>
            <person name="Hunter D."/>
            <person name="Zhang H."/>
            <person name="McKenzie M."/>
            <person name="Knabel M."/>
            <person name="Harris A."/>
            <person name="Allan A.C."/>
            <person name="Gleave A."/>
            <person name="Chen A."/>
            <person name="Janssen B.J."/>
            <person name="Plunkett B."/>
            <person name="Ampomah-Dwamena C."/>
            <person name="Voogd C."/>
            <person name="Leif D."/>
            <person name="Lafferty D."/>
            <person name="Souleyre E.J.F."/>
            <person name="Varkonyi-Gasic E."/>
            <person name="Gambi F."/>
            <person name="Hanley J."/>
            <person name="Yao J.L."/>
            <person name="Cheung J."/>
            <person name="David K.M."/>
            <person name="Warren B."/>
            <person name="Marsh K."/>
            <person name="Snowden K.C."/>
            <person name="Lin-Wang K."/>
            <person name="Brian L."/>
            <person name="Martinez-Sanchez M."/>
            <person name="Wang M."/>
            <person name="Ileperuma N."/>
            <person name="Macnee N."/>
            <person name="Campin R."/>
            <person name="McAtee P."/>
            <person name="Drummond R.S.M."/>
            <person name="Espley R.V."/>
            <person name="Ireland H.S."/>
            <person name="Wu R."/>
            <person name="Atkinson R.G."/>
            <person name="Karunairetnam S."/>
            <person name="Bulley S."/>
            <person name="Chunkath S."/>
            <person name="Hanley Z."/>
            <person name="Storey R."/>
            <person name="Thrimawithana A.H."/>
            <person name="Thomson S."/>
            <person name="David C."/>
            <person name="Testolin R."/>
            <person name="Huang H."/>
            <person name="Hellens R.P."/>
            <person name="Schaffer R.J."/>
        </authorList>
    </citation>
    <scope>NUCLEOTIDE SEQUENCE [LARGE SCALE GENOMIC DNA]</scope>
    <source>
        <strain evidence="13">cv. Red5</strain>
    </source>
</reference>
<dbReference type="STRING" id="1590841.A0A2R6R0J0"/>
<dbReference type="Gene3D" id="3.30.200.20">
    <property type="entry name" value="Phosphorylase Kinase, domain 1"/>
    <property type="match status" value="1"/>
</dbReference>
<sequence>MEQARQTSAPELGVELSNIGTVRAKAIVTKALSLLGKLEMNNYAKAQAMGNGLRCVPDNIPKLASSMFFRQHQMKQTRKISHRKKKKIKQAGSANTAFDDKHRGHGNVGSGKTPCEANKTWAGVSCENGRVSVLALEDIGLSGTIDVDALLQLQALRVISFQNNSFSGPIPDFNRLGALKAIFLSRNQFSGEIPSHYCAKMESLKKVWLGGNSFTGNIPVSLANLPNLTELNLEDNQFSGVILLLAQPTLAFLDLSNNLLQGEIPASLQRFNTSSFLRNPGLCGEILGTSCNHAINTGNKGDKESSWIAAGLMMMAVVILSVMLVTIFIMRGKQEKLNLLGRENLDDAVEVGVSNARKKDIDSSRKGMGSNRRGSQKGGGDLVLMNDERGAFGLTDLMKAGAEVLGNGALGSSYKAMMTNGMTVVVKKIKDMNKLGREGFDAEMRRFGRQLALPLAWYDSTFDLSLYLLIFSGDRGPNHAELNWPARLRIVQGIARGLDYLYSELGSNNLLPHGNLKSSNVLLGSDFEPLLVDYGFSPPVNNQQAIQALHAYRSPEAALTKQVSPKCDVYCLGIIILEVLTGKFPSQYLNNGNGGIDLVQSVKSTVSEGRGAELIDPEITNSRNAMGEMEKLINIRAVCTDSNPDQRPEIREVIRRIEEVQIEGSGHDARTIQEGYGGLLGRRYDNFGEQSARRNSGSFAFDTS</sequence>
<evidence type="ECO:0000259" key="11">
    <source>
        <dbReference type="PROSITE" id="PS50011"/>
    </source>
</evidence>
<dbReference type="GO" id="GO:0005524">
    <property type="term" value="F:ATP binding"/>
    <property type="evidence" value="ECO:0007669"/>
    <property type="project" value="InterPro"/>
</dbReference>
<dbReference type="InterPro" id="IPR001611">
    <property type="entry name" value="Leu-rich_rpt"/>
</dbReference>
<keyword evidence="3 10" id="KW-0812">Transmembrane</keyword>
<dbReference type="Gene3D" id="3.80.10.10">
    <property type="entry name" value="Ribonuclease Inhibitor"/>
    <property type="match status" value="2"/>
</dbReference>
<keyword evidence="12" id="KW-0675">Receptor</keyword>
<feature type="region of interest" description="Disordered" evidence="9">
    <location>
        <begin position="360"/>
        <end position="380"/>
    </location>
</feature>
<dbReference type="Proteomes" id="UP000241394">
    <property type="component" value="Chromosome LG11"/>
</dbReference>
<evidence type="ECO:0000256" key="8">
    <source>
        <dbReference type="ARBA" id="ARBA00023180"/>
    </source>
</evidence>
<dbReference type="PROSITE" id="PS50011">
    <property type="entry name" value="PROTEIN_KINASE_DOM"/>
    <property type="match status" value="1"/>
</dbReference>
<dbReference type="SUPFAM" id="SSF56112">
    <property type="entry name" value="Protein kinase-like (PK-like)"/>
    <property type="match status" value="1"/>
</dbReference>
<dbReference type="EMBL" id="NKQK01000011">
    <property type="protein sequence ID" value="PSS18119.1"/>
    <property type="molecule type" value="Genomic_DNA"/>
</dbReference>
<keyword evidence="5" id="KW-0677">Repeat</keyword>
<keyword evidence="8" id="KW-0325">Glycoprotein</keyword>
<dbReference type="InterPro" id="IPR046959">
    <property type="entry name" value="PRK1-6/SRF4-like"/>
</dbReference>
<feature type="domain" description="Protein kinase" evidence="11">
    <location>
        <begin position="399"/>
        <end position="662"/>
    </location>
</feature>
<dbReference type="OrthoDB" id="418615at2759"/>
<evidence type="ECO:0000313" key="13">
    <source>
        <dbReference type="Proteomes" id="UP000241394"/>
    </source>
</evidence>
<dbReference type="SUPFAM" id="SSF52058">
    <property type="entry name" value="L domain-like"/>
    <property type="match status" value="1"/>
</dbReference>
<evidence type="ECO:0000256" key="9">
    <source>
        <dbReference type="SAM" id="MobiDB-lite"/>
    </source>
</evidence>
<keyword evidence="6 10" id="KW-1133">Transmembrane helix</keyword>
<dbReference type="GO" id="GO:0016020">
    <property type="term" value="C:membrane"/>
    <property type="evidence" value="ECO:0007669"/>
    <property type="project" value="UniProtKB-SubCell"/>
</dbReference>
<proteinExistence type="predicted"/>
<name>A0A2R6R0J0_ACTCC</name>
<dbReference type="Gramene" id="PSS18119">
    <property type="protein sequence ID" value="PSS18119"/>
    <property type="gene ID" value="CEY00_Acc12823"/>
</dbReference>
<keyword evidence="4" id="KW-0732">Signal</keyword>
<organism evidence="12 13">
    <name type="scientific">Actinidia chinensis var. chinensis</name>
    <name type="common">Chinese soft-hair kiwi</name>
    <dbReference type="NCBI Taxonomy" id="1590841"/>
    <lineage>
        <taxon>Eukaryota</taxon>
        <taxon>Viridiplantae</taxon>
        <taxon>Streptophyta</taxon>
        <taxon>Embryophyta</taxon>
        <taxon>Tracheophyta</taxon>
        <taxon>Spermatophyta</taxon>
        <taxon>Magnoliopsida</taxon>
        <taxon>eudicotyledons</taxon>
        <taxon>Gunneridae</taxon>
        <taxon>Pentapetalae</taxon>
        <taxon>asterids</taxon>
        <taxon>Ericales</taxon>
        <taxon>Actinidiaceae</taxon>
        <taxon>Actinidia</taxon>
    </lineage>
</organism>
<evidence type="ECO:0000256" key="2">
    <source>
        <dbReference type="ARBA" id="ARBA00022614"/>
    </source>
</evidence>
<dbReference type="FunFam" id="3.80.10.10:FF:000041">
    <property type="entry name" value="LRR receptor-like serine/threonine-protein kinase ERECTA"/>
    <property type="match status" value="1"/>
</dbReference>
<dbReference type="PANTHER" id="PTHR48007">
    <property type="entry name" value="LEUCINE-RICH REPEAT RECEPTOR-LIKE PROTEIN KINASE PXC1"/>
    <property type="match status" value="1"/>
</dbReference>
<evidence type="ECO:0000256" key="3">
    <source>
        <dbReference type="ARBA" id="ARBA00022692"/>
    </source>
</evidence>
<dbReference type="InterPro" id="IPR000719">
    <property type="entry name" value="Prot_kinase_dom"/>
</dbReference>
<evidence type="ECO:0000313" key="12">
    <source>
        <dbReference type="EMBL" id="PSS18119.1"/>
    </source>
</evidence>
<keyword evidence="2" id="KW-0433">Leucine-rich repeat</keyword>
<dbReference type="Pfam" id="PF00560">
    <property type="entry name" value="LRR_1"/>
    <property type="match status" value="2"/>
</dbReference>
<evidence type="ECO:0000256" key="7">
    <source>
        <dbReference type="ARBA" id="ARBA00023136"/>
    </source>
</evidence>
<accession>A0A2R6R0J0</accession>
<keyword evidence="12" id="KW-0808">Transferase</keyword>
<keyword evidence="7 10" id="KW-0472">Membrane</keyword>
<dbReference type="GO" id="GO:0004672">
    <property type="term" value="F:protein kinase activity"/>
    <property type="evidence" value="ECO:0007669"/>
    <property type="project" value="InterPro"/>
</dbReference>
<dbReference type="InterPro" id="IPR032675">
    <property type="entry name" value="LRR_dom_sf"/>
</dbReference>
<comment type="caution">
    <text evidence="12">The sequence shown here is derived from an EMBL/GenBank/DDBJ whole genome shotgun (WGS) entry which is preliminary data.</text>
</comment>
<protein>
    <submittedName>
        <fullName evidence="12">Pollen receptor-like kinase</fullName>
    </submittedName>
</protein>